<proteinExistence type="predicted"/>
<organism evidence="1 2">
    <name type="scientific">Armillaria ostoyae</name>
    <name type="common">Armillaria root rot fungus</name>
    <dbReference type="NCBI Taxonomy" id="47428"/>
    <lineage>
        <taxon>Eukaryota</taxon>
        <taxon>Fungi</taxon>
        <taxon>Dikarya</taxon>
        <taxon>Basidiomycota</taxon>
        <taxon>Agaricomycotina</taxon>
        <taxon>Agaricomycetes</taxon>
        <taxon>Agaricomycetidae</taxon>
        <taxon>Agaricales</taxon>
        <taxon>Marasmiineae</taxon>
        <taxon>Physalacriaceae</taxon>
        <taxon>Armillaria</taxon>
    </lineage>
</organism>
<evidence type="ECO:0000313" key="1">
    <source>
        <dbReference type="EMBL" id="SJL12614.1"/>
    </source>
</evidence>
<accession>A0A284RV31</accession>
<dbReference type="Proteomes" id="UP000219338">
    <property type="component" value="Unassembled WGS sequence"/>
</dbReference>
<gene>
    <name evidence="1" type="ORF">ARMOST_16043</name>
</gene>
<keyword evidence="2" id="KW-1185">Reference proteome</keyword>
<evidence type="ECO:0000313" key="2">
    <source>
        <dbReference type="Proteomes" id="UP000219338"/>
    </source>
</evidence>
<protein>
    <submittedName>
        <fullName evidence="1">Uncharacterized protein</fullName>
    </submittedName>
</protein>
<dbReference type="EMBL" id="FUEG01000017">
    <property type="protein sequence ID" value="SJL12614.1"/>
    <property type="molecule type" value="Genomic_DNA"/>
</dbReference>
<sequence length="80" mass="8820">MRGESPQETNLYTSSQPVSLGFGPLACRTQEPDLNHCSPRCWSCLLGVSLRTHDNLYGGQNAVFTPAIMLCPPNEPTYLH</sequence>
<name>A0A284RV31_ARMOS</name>
<reference evidence="2" key="1">
    <citation type="journal article" date="2017" name="Nat. Ecol. Evol.">
        <title>Genome expansion and lineage-specific genetic innovations in the forest pathogenic fungi Armillaria.</title>
        <authorList>
            <person name="Sipos G."/>
            <person name="Prasanna A.N."/>
            <person name="Walter M.C."/>
            <person name="O'Connor E."/>
            <person name="Balint B."/>
            <person name="Krizsan K."/>
            <person name="Kiss B."/>
            <person name="Hess J."/>
            <person name="Varga T."/>
            <person name="Slot J."/>
            <person name="Riley R."/>
            <person name="Boka B."/>
            <person name="Rigling D."/>
            <person name="Barry K."/>
            <person name="Lee J."/>
            <person name="Mihaltcheva S."/>
            <person name="LaButti K."/>
            <person name="Lipzen A."/>
            <person name="Waldron R."/>
            <person name="Moloney N.M."/>
            <person name="Sperisen C."/>
            <person name="Kredics L."/>
            <person name="Vagvoelgyi C."/>
            <person name="Patrignani A."/>
            <person name="Fitzpatrick D."/>
            <person name="Nagy I."/>
            <person name="Doyle S."/>
            <person name="Anderson J.B."/>
            <person name="Grigoriev I.V."/>
            <person name="Gueldener U."/>
            <person name="Muensterkoetter M."/>
            <person name="Nagy L.G."/>
        </authorList>
    </citation>
    <scope>NUCLEOTIDE SEQUENCE [LARGE SCALE GENOMIC DNA]</scope>
    <source>
        <strain evidence="2">C18/9</strain>
    </source>
</reference>
<dbReference type="AlphaFoldDB" id="A0A284RV31"/>